<proteinExistence type="predicted"/>
<dbReference type="EMBL" id="JASPKZ010008386">
    <property type="protein sequence ID" value="KAJ9579544.1"/>
    <property type="molecule type" value="Genomic_DNA"/>
</dbReference>
<gene>
    <name evidence="1" type="ORF">L9F63_004803</name>
</gene>
<dbReference type="AlphaFoldDB" id="A0AAD7ZF14"/>
<name>A0AAD7ZF14_DIPPU</name>
<sequence>LISIGKLTINYVLRRALSISILQSTIRKGTGINTRAFSITTLAPRLIGNHKWVNVH</sequence>
<evidence type="ECO:0000313" key="2">
    <source>
        <dbReference type="Proteomes" id="UP001233999"/>
    </source>
</evidence>
<reference evidence="1" key="2">
    <citation type="submission" date="2023-05" db="EMBL/GenBank/DDBJ databases">
        <authorList>
            <person name="Fouks B."/>
        </authorList>
    </citation>
    <scope>NUCLEOTIDE SEQUENCE</scope>
    <source>
        <strain evidence="1">Stay&amp;Tobe</strain>
        <tissue evidence="1">Testes</tissue>
    </source>
</reference>
<evidence type="ECO:0000313" key="1">
    <source>
        <dbReference type="EMBL" id="KAJ9579544.1"/>
    </source>
</evidence>
<dbReference type="Proteomes" id="UP001233999">
    <property type="component" value="Unassembled WGS sequence"/>
</dbReference>
<comment type="caution">
    <text evidence="1">The sequence shown here is derived from an EMBL/GenBank/DDBJ whole genome shotgun (WGS) entry which is preliminary data.</text>
</comment>
<accession>A0AAD7ZF14</accession>
<organism evidence="1 2">
    <name type="scientific">Diploptera punctata</name>
    <name type="common">Pacific beetle cockroach</name>
    <dbReference type="NCBI Taxonomy" id="6984"/>
    <lineage>
        <taxon>Eukaryota</taxon>
        <taxon>Metazoa</taxon>
        <taxon>Ecdysozoa</taxon>
        <taxon>Arthropoda</taxon>
        <taxon>Hexapoda</taxon>
        <taxon>Insecta</taxon>
        <taxon>Pterygota</taxon>
        <taxon>Neoptera</taxon>
        <taxon>Polyneoptera</taxon>
        <taxon>Dictyoptera</taxon>
        <taxon>Blattodea</taxon>
        <taxon>Blaberoidea</taxon>
        <taxon>Blaberidae</taxon>
        <taxon>Diplopterinae</taxon>
        <taxon>Diploptera</taxon>
    </lineage>
</organism>
<feature type="non-terminal residue" evidence="1">
    <location>
        <position position="1"/>
    </location>
</feature>
<protein>
    <submittedName>
        <fullName evidence="1">Uncharacterized protein</fullName>
    </submittedName>
</protein>
<feature type="non-terminal residue" evidence="1">
    <location>
        <position position="56"/>
    </location>
</feature>
<keyword evidence="2" id="KW-1185">Reference proteome</keyword>
<reference evidence="1" key="1">
    <citation type="journal article" date="2023" name="IScience">
        <title>Live-bearing cockroach genome reveals convergent evolutionary mechanisms linked to viviparity in insects and beyond.</title>
        <authorList>
            <person name="Fouks B."/>
            <person name="Harrison M.C."/>
            <person name="Mikhailova A.A."/>
            <person name="Marchal E."/>
            <person name="English S."/>
            <person name="Carruthers M."/>
            <person name="Jennings E.C."/>
            <person name="Chiamaka E.L."/>
            <person name="Frigard R.A."/>
            <person name="Pippel M."/>
            <person name="Attardo G.M."/>
            <person name="Benoit J.B."/>
            <person name="Bornberg-Bauer E."/>
            <person name="Tobe S.S."/>
        </authorList>
    </citation>
    <scope>NUCLEOTIDE SEQUENCE</scope>
    <source>
        <strain evidence="1">Stay&amp;Tobe</strain>
    </source>
</reference>